<reference evidence="2 3" key="1">
    <citation type="submission" date="2018-06" db="EMBL/GenBank/DDBJ databases">
        <title>Genomic Encyclopedia of Type Strains, Phase IV (KMG-IV): sequencing the most valuable type-strain genomes for metagenomic binning, comparative biology and taxonomic classification.</title>
        <authorList>
            <person name="Goeker M."/>
        </authorList>
    </citation>
    <scope>NUCLEOTIDE SEQUENCE [LARGE SCALE GENOMIC DNA]</scope>
    <source>
        <strain evidence="2 3">DSM 25520</strain>
    </source>
</reference>
<gene>
    <name evidence="2" type="ORF">DFR37_104335</name>
</gene>
<dbReference type="Pfam" id="PF12728">
    <property type="entry name" value="HTH_17"/>
    <property type="match status" value="1"/>
</dbReference>
<dbReference type="AlphaFoldDB" id="A0A366HED2"/>
<protein>
    <submittedName>
        <fullName evidence="2">AlpA family transcriptional regulator</fullName>
    </submittedName>
</protein>
<name>A0A366HED2_9BURK</name>
<comment type="caution">
    <text evidence="2">The sequence shown here is derived from an EMBL/GenBank/DDBJ whole genome shotgun (WGS) entry which is preliminary data.</text>
</comment>
<dbReference type="Proteomes" id="UP000253628">
    <property type="component" value="Unassembled WGS sequence"/>
</dbReference>
<evidence type="ECO:0000259" key="1">
    <source>
        <dbReference type="Pfam" id="PF12728"/>
    </source>
</evidence>
<dbReference type="InterPro" id="IPR041657">
    <property type="entry name" value="HTH_17"/>
</dbReference>
<proteinExistence type="predicted"/>
<organism evidence="2 3">
    <name type="scientific">Eoetvoesiella caeni</name>
    <dbReference type="NCBI Taxonomy" id="645616"/>
    <lineage>
        <taxon>Bacteria</taxon>
        <taxon>Pseudomonadati</taxon>
        <taxon>Pseudomonadota</taxon>
        <taxon>Betaproteobacteria</taxon>
        <taxon>Burkholderiales</taxon>
        <taxon>Alcaligenaceae</taxon>
        <taxon>Eoetvoesiella</taxon>
    </lineage>
</organism>
<evidence type="ECO:0000313" key="3">
    <source>
        <dbReference type="Proteomes" id="UP000253628"/>
    </source>
</evidence>
<accession>A0A366HED2</accession>
<keyword evidence="3" id="KW-1185">Reference proteome</keyword>
<sequence length="111" mass="12111">MKALTAPALESILGDATQGAFQGFMEEVMKEQSLPNIFGYSSTRHQTLQQPDQALLYRIHIAEAKLGVSRSTIYRLVNEGELVLIKIGKRSSGITAASLHALIERNKALAS</sequence>
<dbReference type="RefSeq" id="WP_346724941.1">
    <property type="nucleotide sequence ID" value="NZ_JACCEU010000005.1"/>
</dbReference>
<dbReference type="EMBL" id="QNRQ01000004">
    <property type="protein sequence ID" value="RBP40236.1"/>
    <property type="molecule type" value="Genomic_DNA"/>
</dbReference>
<evidence type="ECO:0000313" key="2">
    <source>
        <dbReference type="EMBL" id="RBP40236.1"/>
    </source>
</evidence>
<feature type="domain" description="Helix-turn-helix" evidence="1">
    <location>
        <begin position="64"/>
        <end position="106"/>
    </location>
</feature>